<sequence>MFQDNISVTIVNLVVSSCVCSIIGLFGLAANIINMIVFIRQGLNSSINISLFSMAVADFFTILFVLWANVCFNPYIDYSEIPFYFPEVFYATGGWPSGLSYRMTLHLTVYITAERCLCILFPLKIKSMITPKRAVLTVGILGIFNAAALVPEYSSVYLSWRFNEQNNKTMLGVAFRSNISQTFGITYLLHVMLVVMGLFSVIALTSVLVMHLRRQTKWRMKNTGNIKERASYPSRDRKSELLVVLVAISVVISYIPLTCVSLVSVFLPEFSIGGMLSDILIEAWGLIYIFGMTNASSNIIIYYKMNSKFRSTLRKLWSKNQRIVGISP</sequence>
<evidence type="ECO:0000256" key="5">
    <source>
        <dbReference type="SAM" id="Phobius"/>
    </source>
</evidence>
<dbReference type="PANTHER" id="PTHR46641:SF2">
    <property type="entry name" value="FMRFAMIDE RECEPTOR"/>
    <property type="match status" value="1"/>
</dbReference>
<feature type="domain" description="G-protein coupled receptors family 1 profile" evidence="6">
    <location>
        <begin position="30"/>
        <end position="302"/>
    </location>
</feature>
<feature type="transmembrane region" description="Helical" evidence="5">
    <location>
        <begin position="279"/>
        <end position="303"/>
    </location>
</feature>
<feature type="transmembrane region" description="Helical" evidence="5">
    <location>
        <begin position="6"/>
        <end position="39"/>
    </location>
</feature>
<comment type="subcellular location">
    <subcellularLocation>
        <location evidence="1">Membrane</location>
    </subcellularLocation>
</comment>
<evidence type="ECO:0000256" key="3">
    <source>
        <dbReference type="ARBA" id="ARBA00022989"/>
    </source>
</evidence>
<comment type="caution">
    <text evidence="7">The sequence shown here is derived from an EMBL/GenBank/DDBJ whole genome shotgun (WGS) entry which is preliminary data.</text>
</comment>
<feature type="transmembrane region" description="Helical" evidence="5">
    <location>
        <begin position="135"/>
        <end position="160"/>
    </location>
</feature>
<accession>A0AAD8F2A3</accession>
<gene>
    <name evidence="7" type="ORF">Bpfe_021900</name>
</gene>
<keyword evidence="2 5" id="KW-0812">Transmembrane</keyword>
<dbReference type="InterPro" id="IPR052954">
    <property type="entry name" value="GPCR-Ligand_Int"/>
</dbReference>
<evidence type="ECO:0000256" key="4">
    <source>
        <dbReference type="ARBA" id="ARBA00023136"/>
    </source>
</evidence>
<feature type="transmembrane region" description="Helical" evidence="5">
    <location>
        <begin position="51"/>
        <end position="76"/>
    </location>
</feature>
<dbReference type="Proteomes" id="UP001233172">
    <property type="component" value="Unassembled WGS sequence"/>
</dbReference>
<dbReference type="SUPFAM" id="SSF81321">
    <property type="entry name" value="Family A G protein-coupled receptor-like"/>
    <property type="match status" value="1"/>
</dbReference>
<dbReference type="GO" id="GO:0016020">
    <property type="term" value="C:membrane"/>
    <property type="evidence" value="ECO:0007669"/>
    <property type="project" value="UniProtKB-SubCell"/>
</dbReference>
<evidence type="ECO:0000313" key="8">
    <source>
        <dbReference type="Proteomes" id="UP001233172"/>
    </source>
</evidence>
<dbReference type="InterPro" id="IPR019427">
    <property type="entry name" value="7TM_GPCR_serpentine_rcpt_Srw"/>
</dbReference>
<keyword evidence="4 5" id="KW-0472">Membrane</keyword>
<organism evidence="7 8">
    <name type="scientific">Biomphalaria pfeifferi</name>
    <name type="common">Bloodfluke planorb</name>
    <name type="synonym">Freshwater snail</name>
    <dbReference type="NCBI Taxonomy" id="112525"/>
    <lineage>
        <taxon>Eukaryota</taxon>
        <taxon>Metazoa</taxon>
        <taxon>Spiralia</taxon>
        <taxon>Lophotrochozoa</taxon>
        <taxon>Mollusca</taxon>
        <taxon>Gastropoda</taxon>
        <taxon>Heterobranchia</taxon>
        <taxon>Euthyneura</taxon>
        <taxon>Panpulmonata</taxon>
        <taxon>Hygrophila</taxon>
        <taxon>Lymnaeoidea</taxon>
        <taxon>Planorbidae</taxon>
        <taxon>Biomphalaria</taxon>
    </lineage>
</organism>
<feature type="transmembrane region" description="Helical" evidence="5">
    <location>
        <begin position="241"/>
        <end position="267"/>
    </location>
</feature>
<dbReference type="PANTHER" id="PTHR46641">
    <property type="entry name" value="FMRFAMIDE RECEPTOR-RELATED"/>
    <property type="match status" value="1"/>
</dbReference>
<dbReference type="Pfam" id="PF10324">
    <property type="entry name" value="7TM_GPCR_Srw"/>
    <property type="match status" value="1"/>
</dbReference>
<evidence type="ECO:0000313" key="7">
    <source>
        <dbReference type="EMBL" id="KAK0048620.1"/>
    </source>
</evidence>
<reference evidence="7" key="2">
    <citation type="submission" date="2023-04" db="EMBL/GenBank/DDBJ databases">
        <authorList>
            <person name="Bu L."/>
            <person name="Lu L."/>
            <person name="Laidemitt M.R."/>
            <person name="Zhang S.M."/>
            <person name="Mutuku M."/>
            <person name="Mkoji G."/>
            <person name="Steinauer M."/>
            <person name="Loker E.S."/>
        </authorList>
    </citation>
    <scope>NUCLEOTIDE SEQUENCE</scope>
    <source>
        <strain evidence="7">KasaAsao</strain>
        <tissue evidence="7">Whole Snail</tissue>
    </source>
</reference>
<dbReference type="GO" id="GO:0008528">
    <property type="term" value="F:G protein-coupled peptide receptor activity"/>
    <property type="evidence" value="ECO:0007669"/>
    <property type="project" value="InterPro"/>
</dbReference>
<feature type="transmembrane region" description="Helical" evidence="5">
    <location>
        <begin position="187"/>
        <end position="212"/>
    </location>
</feature>
<keyword evidence="3 5" id="KW-1133">Transmembrane helix</keyword>
<reference evidence="7" key="1">
    <citation type="journal article" date="2023" name="PLoS Negl. Trop. Dis.">
        <title>A genome sequence for Biomphalaria pfeifferi, the major vector snail for the human-infecting parasite Schistosoma mansoni.</title>
        <authorList>
            <person name="Bu L."/>
            <person name="Lu L."/>
            <person name="Laidemitt M.R."/>
            <person name="Zhang S.M."/>
            <person name="Mutuku M."/>
            <person name="Mkoji G."/>
            <person name="Steinauer M."/>
            <person name="Loker E.S."/>
        </authorList>
    </citation>
    <scope>NUCLEOTIDE SEQUENCE</scope>
    <source>
        <strain evidence="7">KasaAsao</strain>
    </source>
</reference>
<evidence type="ECO:0000256" key="2">
    <source>
        <dbReference type="ARBA" id="ARBA00022692"/>
    </source>
</evidence>
<dbReference type="PRINTS" id="PR00237">
    <property type="entry name" value="GPCRRHODOPSN"/>
</dbReference>
<dbReference type="PROSITE" id="PS50262">
    <property type="entry name" value="G_PROTEIN_RECEP_F1_2"/>
    <property type="match status" value="1"/>
</dbReference>
<keyword evidence="7" id="KW-0675">Receptor</keyword>
<protein>
    <submittedName>
        <fullName evidence="7">Tachykinin-like peptides receptor 86C</fullName>
    </submittedName>
</protein>
<evidence type="ECO:0000259" key="6">
    <source>
        <dbReference type="PROSITE" id="PS50262"/>
    </source>
</evidence>
<name>A0AAD8F2A3_BIOPF</name>
<evidence type="ECO:0000256" key="1">
    <source>
        <dbReference type="ARBA" id="ARBA00004370"/>
    </source>
</evidence>
<dbReference type="EMBL" id="JASAOG010000135">
    <property type="protein sequence ID" value="KAK0048620.1"/>
    <property type="molecule type" value="Genomic_DNA"/>
</dbReference>
<proteinExistence type="predicted"/>
<feature type="transmembrane region" description="Helical" evidence="5">
    <location>
        <begin position="103"/>
        <end position="123"/>
    </location>
</feature>
<keyword evidence="8" id="KW-1185">Reference proteome</keyword>
<dbReference type="AlphaFoldDB" id="A0AAD8F2A3"/>
<dbReference type="Gene3D" id="1.20.1070.10">
    <property type="entry name" value="Rhodopsin 7-helix transmembrane proteins"/>
    <property type="match status" value="1"/>
</dbReference>
<dbReference type="InterPro" id="IPR017452">
    <property type="entry name" value="GPCR_Rhodpsn_7TM"/>
</dbReference>
<dbReference type="InterPro" id="IPR000276">
    <property type="entry name" value="GPCR_Rhodpsn"/>
</dbReference>